<dbReference type="EMBL" id="QSAR01000020">
    <property type="protein sequence ID" value="RGW62970.1"/>
    <property type="molecule type" value="Genomic_DNA"/>
</dbReference>
<comment type="caution">
    <text evidence="2">The sequence shown here is derived from an EMBL/GenBank/DDBJ whole genome shotgun (WGS) entry which is preliminary data.</text>
</comment>
<proteinExistence type="predicted"/>
<protein>
    <submittedName>
        <fullName evidence="2">Uncharacterized protein</fullName>
    </submittedName>
</protein>
<accession>A0A395XUG2</accession>
<evidence type="ECO:0000256" key="1">
    <source>
        <dbReference type="SAM" id="MobiDB-lite"/>
    </source>
</evidence>
<evidence type="ECO:0000313" key="3">
    <source>
        <dbReference type="Proteomes" id="UP000265775"/>
    </source>
</evidence>
<sequence length="431" mass="48653">MVDSRKSIQARQQRRRANGEFAEDPGTSQPSDGMLTDFERKRLNNAMLTAETYIAMDPDVSDCAGYATRRLDELIARPAKPGETDDMPLIIENLRYDPQAPGGSHADYIADHIEAAYAGIPVKAPDRTQLEQETRQHILETALDPNRELHKLGLEPVQLGEYTNAYTGPQPEDWVGDYDEEAAERRYEAAWKGKQTKKARYDAATEKHLSPLNDDMRDLYVKNVDRGLINGSAFDDRMAFADTLHELQEDGWNPQAGREYRKSKEFRKLEKQLLDGRKPTRRYRQLRDALCDDEHEYRAFMAADPDVFDPDERIVKPFAGLGPDVGQAAMLRLAAKHRGVGDAIRLARWDPAVEYTVPDAKTHTFRMEHDRPGIGHMSDGSTYPVGHTIITANGIKPASVMSWIHREKPGSPAWEQRARQRFIGGGAVGYP</sequence>
<name>A0A395XUG2_BIFLN</name>
<reference evidence="2 3" key="1">
    <citation type="submission" date="2018-08" db="EMBL/GenBank/DDBJ databases">
        <title>A genome reference for cultivated species of the human gut microbiota.</title>
        <authorList>
            <person name="Zou Y."/>
            <person name="Xue W."/>
            <person name="Luo G."/>
        </authorList>
    </citation>
    <scope>NUCLEOTIDE SEQUENCE [LARGE SCALE GENOMIC DNA]</scope>
    <source>
        <strain evidence="2 3">AF11-12</strain>
    </source>
</reference>
<evidence type="ECO:0000313" key="2">
    <source>
        <dbReference type="EMBL" id="RGW62970.1"/>
    </source>
</evidence>
<dbReference type="AlphaFoldDB" id="A0A395XUG2"/>
<organism evidence="2 3">
    <name type="scientific">Bifidobacterium longum</name>
    <dbReference type="NCBI Taxonomy" id="216816"/>
    <lineage>
        <taxon>Bacteria</taxon>
        <taxon>Bacillati</taxon>
        <taxon>Actinomycetota</taxon>
        <taxon>Actinomycetes</taxon>
        <taxon>Bifidobacteriales</taxon>
        <taxon>Bifidobacteriaceae</taxon>
        <taxon>Bifidobacterium</taxon>
    </lineage>
</organism>
<feature type="region of interest" description="Disordered" evidence="1">
    <location>
        <begin position="1"/>
        <end position="35"/>
    </location>
</feature>
<dbReference type="Proteomes" id="UP000265775">
    <property type="component" value="Unassembled WGS sequence"/>
</dbReference>
<gene>
    <name evidence="2" type="ORF">DWV59_11220</name>
</gene>